<dbReference type="PANTHER" id="PTHR21229">
    <property type="entry name" value="LUNG SEVEN TRANSMEMBRANE RECEPTOR"/>
    <property type="match status" value="1"/>
</dbReference>
<keyword evidence="5 6" id="KW-0472">Membrane</keyword>
<dbReference type="GO" id="GO:0005794">
    <property type="term" value="C:Golgi apparatus"/>
    <property type="evidence" value="ECO:0007669"/>
    <property type="project" value="TreeGrafter"/>
</dbReference>
<evidence type="ECO:0000256" key="2">
    <source>
        <dbReference type="ARBA" id="ARBA00022692"/>
    </source>
</evidence>
<keyword evidence="3" id="KW-0732">Signal</keyword>
<feature type="transmembrane region" description="Helical" evidence="6">
    <location>
        <begin position="145"/>
        <end position="163"/>
    </location>
</feature>
<protein>
    <recommendedName>
        <fullName evidence="7">GOST seven transmembrane domain-containing protein</fullName>
    </recommendedName>
</protein>
<dbReference type="InterPro" id="IPR009637">
    <property type="entry name" value="GPR107/GPR108-like"/>
</dbReference>
<dbReference type="GO" id="GO:0042147">
    <property type="term" value="P:retrograde transport, endosome to Golgi"/>
    <property type="evidence" value="ECO:0007669"/>
    <property type="project" value="TreeGrafter"/>
</dbReference>
<feature type="transmembrane region" description="Helical" evidence="6">
    <location>
        <begin position="111"/>
        <end position="133"/>
    </location>
</feature>
<dbReference type="GO" id="GO:0016020">
    <property type="term" value="C:membrane"/>
    <property type="evidence" value="ECO:0007669"/>
    <property type="project" value="UniProtKB-SubCell"/>
</dbReference>
<dbReference type="AlphaFoldDB" id="A0A4P9YMW8"/>
<proteinExistence type="predicted"/>
<organism evidence="8 9">
    <name type="scientific">Rozella allomycis (strain CSF55)</name>
    <dbReference type="NCBI Taxonomy" id="988480"/>
    <lineage>
        <taxon>Eukaryota</taxon>
        <taxon>Fungi</taxon>
        <taxon>Fungi incertae sedis</taxon>
        <taxon>Cryptomycota</taxon>
        <taxon>Cryptomycota incertae sedis</taxon>
        <taxon>Rozella</taxon>
    </lineage>
</organism>
<evidence type="ECO:0000259" key="7">
    <source>
        <dbReference type="Pfam" id="PF06814"/>
    </source>
</evidence>
<dbReference type="GO" id="GO:0005829">
    <property type="term" value="C:cytosol"/>
    <property type="evidence" value="ECO:0007669"/>
    <property type="project" value="GOC"/>
</dbReference>
<reference evidence="9" key="1">
    <citation type="journal article" date="2018" name="Nat. Microbiol.">
        <title>Leveraging single-cell genomics to expand the fungal tree of life.</title>
        <authorList>
            <person name="Ahrendt S.R."/>
            <person name="Quandt C.A."/>
            <person name="Ciobanu D."/>
            <person name="Clum A."/>
            <person name="Salamov A."/>
            <person name="Andreopoulos B."/>
            <person name="Cheng J.F."/>
            <person name="Woyke T."/>
            <person name="Pelin A."/>
            <person name="Henrissat B."/>
            <person name="Reynolds N.K."/>
            <person name="Benny G.L."/>
            <person name="Smith M.E."/>
            <person name="James T.Y."/>
            <person name="Grigoriev I.V."/>
        </authorList>
    </citation>
    <scope>NUCLEOTIDE SEQUENCE [LARGE SCALE GENOMIC DNA]</scope>
    <source>
        <strain evidence="9">CSF55</strain>
    </source>
</reference>
<accession>A0A4P9YMW8</accession>
<gene>
    <name evidence="8" type="ORF">ROZALSC1DRAFT_20992</name>
</gene>
<dbReference type="EMBL" id="ML005009">
    <property type="protein sequence ID" value="RKP20904.1"/>
    <property type="molecule type" value="Genomic_DNA"/>
</dbReference>
<evidence type="ECO:0000256" key="5">
    <source>
        <dbReference type="ARBA" id="ARBA00023136"/>
    </source>
</evidence>
<sequence length="175" mass="19811">MFNYLQDKEKLKEMIDKESFFCVDKVYEQLKTAQCDSNKFQQPLVPDGVQSAKSSILDVEKNQLTFNVDDLKGTGLYVVVFQALSANAVAKGTISITNASGYLNIEEYPLIQFYLTLFVILSLVMIGWIVLCYIFKKDLQNLQKVILALIGVLVIENGIQTWFYSYMNSTGVSCK</sequence>
<keyword evidence="2 6" id="KW-0812">Transmembrane</keyword>
<evidence type="ECO:0000256" key="4">
    <source>
        <dbReference type="ARBA" id="ARBA00022989"/>
    </source>
</evidence>
<keyword evidence="4 6" id="KW-1133">Transmembrane helix</keyword>
<dbReference type="Pfam" id="PF06814">
    <property type="entry name" value="GOST_TM"/>
    <property type="match status" value="1"/>
</dbReference>
<feature type="domain" description="GOST seven transmembrane" evidence="7">
    <location>
        <begin position="109"/>
        <end position="174"/>
    </location>
</feature>
<evidence type="ECO:0000313" key="9">
    <source>
        <dbReference type="Proteomes" id="UP000281549"/>
    </source>
</evidence>
<evidence type="ECO:0000256" key="1">
    <source>
        <dbReference type="ARBA" id="ARBA00004141"/>
    </source>
</evidence>
<comment type="subcellular location">
    <subcellularLocation>
        <location evidence="1">Membrane</location>
        <topology evidence="1">Multi-pass membrane protein</topology>
    </subcellularLocation>
</comment>
<dbReference type="InterPro" id="IPR053937">
    <property type="entry name" value="GOST_TM"/>
</dbReference>
<dbReference type="PANTHER" id="PTHR21229:SF1">
    <property type="entry name" value="GH17801P"/>
    <property type="match status" value="1"/>
</dbReference>
<evidence type="ECO:0000313" key="8">
    <source>
        <dbReference type="EMBL" id="RKP20904.1"/>
    </source>
</evidence>
<dbReference type="Proteomes" id="UP000281549">
    <property type="component" value="Unassembled WGS sequence"/>
</dbReference>
<name>A0A4P9YMW8_ROZAC</name>
<evidence type="ECO:0000256" key="3">
    <source>
        <dbReference type="ARBA" id="ARBA00022729"/>
    </source>
</evidence>
<evidence type="ECO:0000256" key="6">
    <source>
        <dbReference type="SAM" id="Phobius"/>
    </source>
</evidence>